<gene>
    <name evidence="1" type="ORF">HAN_1g146</name>
</gene>
<name>A9BKF0_HEMAN</name>
<evidence type="ECO:0008006" key="3">
    <source>
        <dbReference type="Google" id="ProtNLM"/>
    </source>
</evidence>
<protein>
    <recommendedName>
        <fullName evidence="3">DUF218 domain-containing protein</fullName>
    </recommendedName>
</protein>
<accession>A9BKF0</accession>
<geneLocation type="nucleomorph" evidence="1"/>
<organism evidence="1 2">
    <name type="scientific">Hemiselmis andersenii</name>
    <name type="common">Cryptophyte alga</name>
    <dbReference type="NCBI Taxonomy" id="464988"/>
    <lineage>
        <taxon>Eukaryota</taxon>
        <taxon>Cryptophyceae</taxon>
        <taxon>Cryptomonadales</taxon>
        <taxon>Hemiselmidaceae</taxon>
        <taxon>Hemiselmis</taxon>
    </lineage>
</organism>
<keyword evidence="1" id="KW-0542">Nucleomorph</keyword>
<sequence length="431" mass="50036">MKAVEHKILSFSFFFSKRFLKKKRLIFSNRQILKFKKTQLNLKENRGNDSKLRLHQIADKLNHLLSLGKFPESTIPEDYKGQLESTMHIAVIFSKILVQDQITVEFERRVSTILTQIKYRKFKPDIMAFIGGYGNQNHLSGATAGYIYFRHISQQANVDIEGLEFIIEETTHSTHENLICLLNTLKKKYGEEAVSKCHFSLISSDYHLIRIAEIYKLSQRQSLLTSLYNVGATWTYLFAAYPFCVSPDPTLAFLGRIRVLANDLSIVLVNLNGLVEFNDFIAKENFSRLCETNKKLRIMLRIMSEPNGNVNSSRGSVEIPFHQWEILERSLCVIHEVQVILTPLVNGKSVERRTLIRARDLLMNVVKNIRLTIDPDRPLCHEEWKNSFYTEKHSKKNFLLKGKHPNKKTPMKKRLSPFSKNRKGILKLTFF</sequence>
<dbReference type="GeneID" id="5739788"/>
<evidence type="ECO:0000313" key="1">
    <source>
        <dbReference type="EMBL" id="ABW97983.1"/>
    </source>
</evidence>
<dbReference type="RefSeq" id="XP_001712308.1">
    <property type="nucleotide sequence ID" value="XM_001712256.1"/>
</dbReference>
<proteinExistence type="predicted"/>
<dbReference type="Proteomes" id="UP000243127">
    <property type="component" value="Nucleomorph 1"/>
</dbReference>
<evidence type="ECO:0000313" key="2">
    <source>
        <dbReference type="Proteomes" id="UP000243127"/>
    </source>
</evidence>
<dbReference type="AlphaFoldDB" id="A9BKF0"/>
<reference evidence="1 2" key="1">
    <citation type="journal article" date="2007" name="Proc. Natl. Acad. Sci. U.S.A.">
        <title>Nucleomorph genome of Hemiselmis andersenii reveals complete intron loss and compaction as a driver of protein structure and function.</title>
        <authorList>
            <person name="Lane C.E."/>
            <person name="van den Heuvel K."/>
            <person name="Kozera C."/>
            <person name="Curtis B.A."/>
            <person name="Parsons B.J."/>
            <person name="Bowman S."/>
            <person name="Archibald J.M."/>
        </authorList>
    </citation>
    <scope>NUCLEOTIDE SEQUENCE [LARGE SCALE GENOMIC DNA]</scope>
    <source>
        <strain evidence="1 2">CCMP644</strain>
    </source>
</reference>
<dbReference type="EMBL" id="CP000881">
    <property type="protein sequence ID" value="ABW97983.1"/>
    <property type="molecule type" value="Genomic_DNA"/>
</dbReference>